<dbReference type="Pfam" id="PF09280">
    <property type="entry name" value="XPC-binding"/>
    <property type="match status" value="1"/>
</dbReference>
<dbReference type="OrthoDB" id="419317at2759"/>
<dbReference type="PROSITE" id="PS50053">
    <property type="entry name" value="UBIQUITIN_2"/>
    <property type="match status" value="1"/>
</dbReference>
<evidence type="ECO:0000313" key="8">
    <source>
        <dbReference type="EMBL" id="EDW99009.2"/>
    </source>
</evidence>
<organism evidence="8 9">
    <name type="scientific">Drosophila yakuba</name>
    <name type="common">Fruit fly</name>
    <dbReference type="NCBI Taxonomy" id="7245"/>
    <lineage>
        <taxon>Eukaryota</taxon>
        <taxon>Metazoa</taxon>
        <taxon>Ecdysozoa</taxon>
        <taxon>Arthropoda</taxon>
        <taxon>Hexapoda</taxon>
        <taxon>Insecta</taxon>
        <taxon>Pterygota</taxon>
        <taxon>Neoptera</taxon>
        <taxon>Endopterygota</taxon>
        <taxon>Diptera</taxon>
        <taxon>Brachycera</taxon>
        <taxon>Muscomorpha</taxon>
        <taxon>Ephydroidea</taxon>
        <taxon>Drosophilidae</taxon>
        <taxon>Drosophila</taxon>
        <taxon>Sophophora</taxon>
    </lineage>
</organism>
<reference evidence="8 9" key="2">
    <citation type="journal article" date="2007" name="PLoS Biol.">
        <title>Principles of genome evolution in the Drosophila melanogaster species group.</title>
        <authorList>
            <person name="Ranz J.M."/>
            <person name="Maurin D."/>
            <person name="Chan Y.S."/>
            <person name="von Grotthuss M."/>
            <person name="Hillier L.W."/>
            <person name="Roote J."/>
            <person name="Ashburner M."/>
            <person name="Bergman C.M."/>
        </authorList>
    </citation>
    <scope>NUCLEOTIDE SEQUENCE [LARGE SCALE GENOMIC DNA]</scope>
    <source>
        <strain evidence="9">Tai18E2 / Tucson 14021-0261.01</strain>
    </source>
</reference>
<dbReference type="SMART" id="SM00213">
    <property type="entry name" value="UBQ"/>
    <property type="match status" value="1"/>
</dbReference>
<dbReference type="EMBL" id="CM000160">
    <property type="protein sequence ID" value="EDW99009.2"/>
    <property type="molecule type" value="Genomic_DNA"/>
</dbReference>
<dbReference type="HOGENOM" id="CLU_040364_0_0_1"/>
<protein>
    <recommendedName>
        <fullName evidence="5">UV excision repair protein RAD23</fullName>
    </recommendedName>
</protein>
<evidence type="ECO:0000256" key="4">
    <source>
        <dbReference type="ARBA" id="ARBA00023242"/>
    </source>
</evidence>
<comment type="function">
    <text evidence="5">Multiubiquitin chain receptor involved in modulation of proteasomal degradation. Involved in nucleotide excision repair.</text>
</comment>
<feature type="domain" description="UBA" evidence="6">
    <location>
        <begin position="148"/>
        <end position="188"/>
    </location>
</feature>
<dbReference type="PRINTS" id="PR01839">
    <property type="entry name" value="RAD23PROTEIN"/>
</dbReference>
<dbReference type="GO" id="GO:0043161">
    <property type="term" value="P:proteasome-mediated ubiquitin-dependent protein catabolic process"/>
    <property type="evidence" value="ECO:0007669"/>
    <property type="project" value="UniProtKB-UniRule"/>
</dbReference>
<keyword evidence="2 5" id="KW-0227">DNA damage</keyword>
<dbReference type="CDD" id="cd14280">
    <property type="entry name" value="UBA1_Rad23_like"/>
    <property type="match status" value="1"/>
</dbReference>
<dbReference type="GO" id="GO:0031593">
    <property type="term" value="F:polyubiquitin modification-dependent protein binding"/>
    <property type="evidence" value="ECO:0007669"/>
    <property type="project" value="UniProtKB-UniRule"/>
</dbReference>
<feature type="domain" description="UBA" evidence="6">
    <location>
        <begin position="288"/>
        <end position="329"/>
    </location>
</feature>
<keyword evidence="1" id="KW-0677">Repeat</keyword>
<evidence type="ECO:0000256" key="1">
    <source>
        <dbReference type="ARBA" id="ARBA00022737"/>
    </source>
</evidence>
<dbReference type="InterPro" id="IPR009060">
    <property type="entry name" value="UBA-like_sf"/>
</dbReference>
<proteinExistence type="inferred from homology"/>
<evidence type="ECO:0000259" key="6">
    <source>
        <dbReference type="PROSITE" id="PS50030"/>
    </source>
</evidence>
<dbReference type="Pfam" id="PF00627">
    <property type="entry name" value="UBA"/>
    <property type="match status" value="2"/>
</dbReference>
<dbReference type="CDD" id="cd14281">
    <property type="entry name" value="UBA2_Rad23_like"/>
    <property type="match status" value="1"/>
</dbReference>
<dbReference type="InterPro" id="IPR015360">
    <property type="entry name" value="XPC-bd"/>
</dbReference>
<dbReference type="Gene3D" id="1.10.10.540">
    <property type="entry name" value="XPC-binding domain"/>
    <property type="match status" value="1"/>
</dbReference>
<name>B4PL24_DROYA</name>
<dbReference type="KEGG" id="dya:Dyak_GE23445"/>
<dbReference type="Proteomes" id="UP000002282">
    <property type="component" value="Chromosome 3R"/>
</dbReference>
<dbReference type="Pfam" id="PF00240">
    <property type="entry name" value="ubiquitin"/>
    <property type="match status" value="1"/>
</dbReference>
<dbReference type="PROSITE" id="PS50030">
    <property type="entry name" value="UBA"/>
    <property type="match status" value="2"/>
</dbReference>
<keyword evidence="9" id="KW-1185">Reference proteome</keyword>
<dbReference type="InterPro" id="IPR000626">
    <property type="entry name" value="Ubiquitin-like_dom"/>
</dbReference>
<dbReference type="GO" id="GO:0043130">
    <property type="term" value="F:ubiquitin binding"/>
    <property type="evidence" value="ECO:0007669"/>
    <property type="project" value="UniProtKB-UniRule"/>
</dbReference>
<dbReference type="InterPro" id="IPR036353">
    <property type="entry name" value="XPC-bd_sf"/>
</dbReference>
<dbReference type="FunFam" id="1.10.8.10:FF:000003">
    <property type="entry name" value="UV excision repair protein RAD23 homolog"/>
    <property type="match status" value="1"/>
</dbReference>
<evidence type="ECO:0000256" key="5">
    <source>
        <dbReference type="RuleBase" id="RU367049"/>
    </source>
</evidence>
<keyword evidence="4 5" id="KW-0539">Nucleus</keyword>
<dbReference type="PANTHER" id="PTHR10621">
    <property type="entry name" value="UV EXCISION REPAIR PROTEIN RAD23"/>
    <property type="match status" value="1"/>
</dbReference>
<comment type="subcellular location">
    <subcellularLocation>
        <location evidence="5">Nucleus</location>
    </subcellularLocation>
    <subcellularLocation>
        <location evidence="5">Cytoplasm</location>
    </subcellularLocation>
</comment>
<dbReference type="InterPro" id="IPR015940">
    <property type="entry name" value="UBA"/>
</dbReference>
<dbReference type="GO" id="GO:0006289">
    <property type="term" value="P:nucleotide-excision repair"/>
    <property type="evidence" value="ECO:0007669"/>
    <property type="project" value="UniProtKB-UniRule"/>
</dbReference>
<dbReference type="eggNOG" id="KOG0011">
    <property type="taxonomic scope" value="Eukaryota"/>
</dbReference>
<dbReference type="FunFam" id="1.10.10.540:FF:000013">
    <property type="entry name" value="Ubiquitin family protein"/>
    <property type="match status" value="1"/>
</dbReference>
<dbReference type="Gene3D" id="3.10.20.90">
    <property type="entry name" value="Phosphatidylinositol 3-kinase Catalytic Subunit, Chain A, domain 1"/>
    <property type="match status" value="1"/>
</dbReference>
<dbReference type="SUPFAM" id="SSF46934">
    <property type="entry name" value="UBA-like"/>
    <property type="match status" value="2"/>
</dbReference>
<dbReference type="Gene3D" id="1.10.8.10">
    <property type="entry name" value="DNA helicase RuvA subunit, C-terminal domain"/>
    <property type="match status" value="2"/>
</dbReference>
<dbReference type="PANTHER" id="PTHR10621:SF0">
    <property type="entry name" value="UV EXCISION REPAIR PROTEIN RAD23"/>
    <property type="match status" value="1"/>
</dbReference>
<feature type="domain" description="Ubiquitin-like" evidence="7">
    <location>
        <begin position="40"/>
        <end position="115"/>
    </location>
</feature>
<dbReference type="GO" id="GO:0003684">
    <property type="term" value="F:damaged DNA binding"/>
    <property type="evidence" value="ECO:0007669"/>
    <property type="project" value="UniProtKB-UniRule"/>
</dbReference>
<dbReference type="GO" id="GO:0070628">
    <property type="term" value="F:proteasome binding"/>
    <property type="evidence" value="ECO:0007669"/>
    <property type="project" value="TreeGrafter"/>
</dbReference>
<evidence type="ECO:0000313" key="9">
    <source>
        <dbReference type="Proteomes" id="UP000002282"/>
    </source>
</evidence>
<dbReference type="InterPro" id="IPR029071">
    <property type="entry name" value="Ubiquitin-like_domsf"/>
</dbReference>
<keyword evidence="5" id="KW-0963">Cytoplasm</keyword>
<evidence type="ECO:0000256" key="3">
    <source>
        <dbReference type="ARBA" id="ARBA00023204"/>
    </source>
</evidence>
<reference evidence="8 9" key="1">
    <citation type="journal article" date="2007" name="Nature">
        <title>Evolution of genes and genomes on the Drosophila phylogeny.</title>
        <authorList>
            <consortium name="Drosophila 12 Genomes Consortium"/>
            <person name="Clark A.G."/>
            <person name="Eisen M.B."/>
            <person name="Smith D.R."/>
            <person name="Bergman C.M."/>
            <person name="Oliver B."/>
            <person name="Markow T.A."/>
            <person name="Kaufman T.C."/>
            <person name="Kellis M."/>
            <person name="Gelbart W."/>
            <person name="Iyer V.N."/>
            <person name="Pollard D.A."/>
            <person name="Sackton T.B."/>
            <person name="Larracuente A.M."/>
            <person name="Singh N.D."/>
            <person name="Abad J.P."/>
            <person name="Abt D.N."/>
            <person name="Adryan B."/>
            <person name="Aguade M."/>
            <person name="Akashi H."/>
            <person name="Anderson W.W."/>
            <person name="Aquadro C.F."/>
            <person name="Ardell D.H."/>
            <person name="Arguello R."/>
            <person name="Artieri C.G."/>
            <person name="Barbash D.A."/>
            <person name="Barker D."/>
            <person name="Barsanti P."/>
            <person name="Batterham P."/>
            <person name="Batzoglou S."/>
            <person name="Begun D."/>
            <person name="Bhutkar A."/>
            <person name="Blanco E."/>
            <person name="Bosak S.A."/>
            <person name="Bradley R.K."/>
            <person name="Brand A.D."/>
            <person name="Brent M.R."/>
            <person name="Brooks A.N."/>
            <person name="Brown R.H."/>
            <person name="Butlin R.K."/>
            <person name="Caggese C."/>
            <person name="Calvi B.R."/>
            <person name="Bernardo de Carvalho A."/>
            <person name="Caspi A."/>
            <person name="Castrezana S."/>
            <person name="Celniker S.E."/>
            <person name="Chang J.L."/>
            <person name="Chapple C."/>
            <person name="Chatterji S."/>
            <person name="Chinwalla A."/>
            <person name="Civetta A."/>
            <person name="Clifton S.W."/>
            <person name="Comeron J.M."/>
            <person name="Costello J.C."/>
            <person name="Coyne J.A."/>
            <person name="Daub J."/>
            <person name="David R.G."/>
            <person name="Delcher A.L."/>
            <person name="Delehaunty K."/>
            <person name="Do C.B."/>
            <person name="Ebling H."/>
            <person name="Edwards K."/>
            <person name="Eickbush T."/>
            <person name="Evans J.D."/>
            <person name="Filipski A."/>
            <person name="Findeiss S."/>
            <person name="Freyhult E."/>
            <person name="Fulton L."/>
            <person name="Fulton R."/>
            <person name="Garcia A.C."/>
            <person name="Gardiner A."/>
            <person name="Garfield D.A."/>
            <person name="Garvin B.E."/>
            <person name="Gibson G."/>
            <person name="Gilbert D."/>
            <person name="Gnerre S."/>
            <person name="Godfrey J."/>
            <person name="Good R."/>
            <person name="Gotea V."/>
            <person name="Gravely B."/>
            <person name="Greenberg A.J."/>
            <person name="Griffiths-Jones S."/>
            <person name="Gross S."/>
            <person name="Guigo R."/>
            <person name="Gustafson E.A."/>
            <person name="Haerty W."/>
            <person name="Hahn M.W."/>
            <person name="Halligan D.L."/>
            <person name="Halpern A.L."/>
            <person name="Halter G.M."/>
            <person name="Han M.V."/>
            <person name="Heger A."/>
            <person name="Hillier L."/>
            <person name="Hinrichs A.S."/>
            <person name="Holmes I."/>
            <person name="Hoskins R.A."/>
            <person name="Hubisz M.J."/>
            <person name="Hultmark D."/>
            <person name="Huntley M.A."/>
            <person name="Jaffe D.B."/>
            <person name="Jagadeeshan S."/>
            <person name="Jeck W.R."/>
            <person name="Johnson J."/>
            <person name="Jones C.D."/>
            <person name="Jordan W.C."/>
            <person name="Karpen G.H."/>
            <person name="Kataoka E."/>
            <person name="Keightley P.D."/>
            <person name="Kheradpour P."/>
            <person name="Kirkness E.F."/>
            <person name="Koerich L.B."/>
            <person name="Kristiansen K."/>
            <person name="Kudrna D."/>
            <person name="Kulathinal R.J."/>
            <person name="Kumar S."/>
            <person name="Kwok R."/>
            <person name="Lander E."/>
            <person name="Langley C.H."/>
            <person name="Lapoint R."/>
            <person name="Lazzaro B.P."/>
            <person name="Lee S.J."/>
            <person name="Levesque L."/>
            <person name="Li R."/>
            <person name="Lin C.F."/>
            <person name="Lin M.F."/>
            <person name="Lindblad-Toh K."/>
            <person name="Llopart A."/>
            <person name="Long M."/>
            <person name="Low L."/>
            <person name="Lozovsky E."/>
            <person name="Lu J."/>
            <person name="Luo M."/>
            <person name="Machado C.A."/>
            <person name="Makalowski W."/>
            <person name="Marzo M."/>
            <person name="Matsuda M."/>
            <person name="Matzkin L."/>
            <person name="McAllister B."/>
            <person name="McBride C.S."/>
            <person name="McKernan B."/>
            <person name="McKernan K."/>
            <person name="Mendez-Lago M."/>
            <person name="Minx P."/>
            <person name="Mollenhauer M.U."/>
            <person name="Montooth K."/>
            <person name="Mount S.M."/>
            <person name="Mu X."/>
            <person name="Myers E."/>
            <person name="Negre B."/>
            <person name="Newfeld S."/>
            <person name="Nielsen R."/>
            <person name="Noor M.A."/>
            <person name="O'Grady P."/>
            <person name="Pachter L."/>
            <person name="Papaceit M."/>
            <person name="Parisi M.J."/>
            <person name="Parisi M."/>
            <person name="Parts L."/>
            <person name="Pedersen J.S."/>
            <person name="Pesole G."/>
            <person name="Phillippy A.M."/>
            <person name="Ponting C.P."/>
            <person name="Pop M."/>
            <person name="Porcelli D."/>
            <person name="Powell J.R."/>
            <person name="Prohaska S."/>
            <person name="Pruitt K."/>
            <person name="Puig M."/>
            <person name="Quesneville H."/>
            <person name="Ram K.R."/>
            <person name="Rand D."/>
            <person name="Rasmussen M.D."/>
            <person name="Reed L.K."/>
            <person name="Reenan R."/>
            <person name="Reily A."/>
            <person name="Remington K.A."/>
            <person name="Rieger T.T."/>
            <person name="Ritchie M.G."/>
            <person name="Robin C."/>
            <person name="Rogers Y.H."/>
            <person name="Rohde C."/>
            <person name="Rozas J."/>
            <person name="Rubenfield M.J."/>
            <person name="Ruiz A."/>
            <person name="Russo S."/>
            <person name="Salzberg S.L."/>
            <person name="Sanchez-Gracia A."/>
            <person name="Saranga D.J."/>
            <person name="Sato H."/>
            <person name="Schaeffer S.W."/>
            <person name="Schatz M.C."/>
            <person name="Schlenke T."/>
            <person name="Schwartz R."/>
            <person name="Segarra C."/>
            <person name="Singh R.S."/>
            <person name="Sirot L."/>
            <person name="Sirota M."/>
            <person name="Sisneros N.B."/>
            <person name="Smith C.D."/>
            <person name="Smith T.F."/>
            <person name="Spieth J."/>
            <person name="Stage D.E."/>
            <person name="Stark A."/>
            <person name="Stephan W."/>
            <person name="Strausberg R.L."/>
            <person name="Strempel S."/>
            <person name="Sturgill D."/>
            <person name="Sutton G."/>
            <person name="Sutton G.G."/>
            <person name="Tao W."/>
            <person name="Teichmann S."/>
            <person name="Tobari Y.N."/>
            <person name="Tomimura Y."/>
            <person name="Tsolas J.M."/>
            <person name="Valente V.L."/>
            <person name="Venter E."/>
            <person name="Venter J.C."/>
            <person name="Vicario S."/>
            <person name="Vieira F.G."/>
            <person name="Vilella A.J."/>
            <person name="Villasante A."/>
            <person name="Walenz B."/>
            <person name="Wang J."/>
            <person name="Wasserman M."/>
            <person name="Watts T."/>
            <person name="Wilson D."/>
            <person name="Wilson R.K."/>
            <person name="Wing R.A."/>
            <person name="Wolfner M.F."/>
            <person name="Wong A."/>
            <person name="Wong G.K."/>
            <person name="Wu C.I."/>
            <person name="Wu G."/>
            <person name="Yamamoto D."/>
            <person name="Yang H.P."/>
            <person name="Yang S.P."/>
            <person name="Yorke J.A."/>
            <person name="Yoshida K."/>
            <person name="Zdobnov E."/>
            <person name="Zhang P."/>
            <person name="Zhang Y."/>
            <person name="Zimin A.V."/>
            <person name="Baldwin J."/>
            <person name="Abdouelleil A."/>
            <person name="Abdulkadir J."/>
            <person name="Abebe A."/>
            <person name="Abera B."/>
            <person name="Abreu J."/>
            <person name="Acer S.C."/>
            <person name="Aftuck L."/>
            <person name="Alexander A."/>
            <person name="An P."/>
            <person name="Anderson E."/>
            <person name="Anderson S."/>
            <person name="Arachi H."/>
            <person name="Azer M."/>
            <person name="Bachantsang P."/>
            <person name="Barry A."/>
            <person name="Bayul T."/>
            <person name="Berlin A."/>
            <person name="Bessette D."/>
            <person name="Bloom T."/>
            <person name="Blye J."/>
            <person name="Boguslavskiy L."/>
            <person name="Bonnet C."/>
            <person name="Boukhgalter B."/>
            <person name="Bourzgui I."/>
            <person name="Brown A."/>
            <person name="Cahill P."/>
            <person name="Channer S."/>
            <person name="Cheshatsang Y."/>
            <person name="Chuda L."/>
            <person name="Citroen M."/>
            <person name="Collymore A."/>
            <person name="Cooke P."/>
            <person name="Costello M."/>
            <person name="D'Aco K."/>
            <person name="Daza R."/>
            <person name="De Haan G."/>
            <person name="DeGray S."/>
            <person name="DeMaso C."/>
            <person name="Dhargay N."/>
            <person name="Dooley K."/>
            <person name="Dooley E."/>
            <person name="Doricent M."/>
            <person name="Dorje P."/>
            <person name="Dorjee K."/>
            <person name="Dupes A."/>
            <person name="Elong R."/>
            <person name="Falk J."/>
            <person name="Farina A."/>
            <person name="Faro S."/>
            <person name="Ferguson D."/>
            <person name="Fisher S."/>
            <person name="Foley C.D."/>
            <person name="Franke A."/>
            <person name="Friedrich D."/>
            <person name="Gadbois L."/>
            <person name="Gearin G."/>
            <person name="Gearin C.R."/>
            <person name="Giannoukos G."/>
            <person name="Goode T."/>
            <person name="Graham J."/>
            <person name="Grandbois E."/>
            <person name="Grewal S."/>
            <person name="Gyaltsen K."/>
            <person name="Hafez N."/>
            <person name="Hagos B."/>
            <person name="Hall J."/>
            <person name="Henson C."/>
            <person name="Hollinger A."/>
            <person name="Honan T."/>
            <person name="Huard M.D."/>
            <person name="Hughes L."/>
            <person name="Hurhula B."/>
            <person name="Husby M.E."/>
            <person name="Kamat A."/>
            <person name="Kanga B."/>
            <person name="Kashin S."/>
            <person name="Khazanovich D."/>
            <person name="Kisner P."/>
            <person name="Lance K."/>
            <person name="Lara M."/>
            <person name="Lee W."/>
            <person name="Lennon N."/>
            <person name="Letendre F."/>
            <person name="LeVine R."/>
            <person name="Lipovsky A."/>
            <person name="Liu X."/>
            <person name="Liu J."/>
            <person name="Liu S."/>
            <person name="Lokyitsang T."/>
            <person name="Lokyitsang Y."/>
            <person name="Lubonja R."/>
            <person name="Lui A."/>
            <person name="MacDonald P."/>
            <person name="Magnisalis V."/>
            <person name="Maru K."/>
            <person name="Matthews C."/>
            <person name="McCusker W."/>
            <person name="McDonough S."/>
            <person name="Mehta T."/>
            <person name="Meldrim J."/>
            <person name="Meneus L."/>
            <person name="Mihai O."/>
            <person name="Mihalev A."/>
            <person name="Mihova T."/>
            <person name="Mittelman R."/>
            <person name="Mlenga V."/>
            <person name="Montmayeur A."/>
            <person name="Mulrain L."/>
            <person name="Navidi A."/>
            <person name="Naylor J."/>
            <person name="Negash T."/>
            <person name="Nguyen T."/>
            <person name="Nguyen N."/>
            <person name="Nicol R."/>
            <person name="Norbu C."/>
            <person name="Norbu N."/>
            <person name="Novod N."/>
            <person name="O'Neill B."/>
            <person name="Osman S."/>
            <person name="Markiewicz E."/>
            <person name="Oyono O.L."/>
            <person name="Patti C."/>
            <person name="Phunkhang P."/>
            <person name="Pierre F."/>
            <person name="Priest M."/>
            <person name="Raghuraman S."/>
            <person name="Rege F."/>
            <person name="Reyes R."/>
            <person name="Rise C."/>
            <person name="Rogov P."/>
            <person name="Ross K."/>
            <person name="Ryan E."/>
            <person name="Settipalli S."/>
            <person name="Shea T."/>
            <person name="Sherpa N."/>
            <person name="Shi L."/>
            <person name="Shih D."/>
            <person name="Sparrow T."/>
            <person name="Spaulding J."/>
            <person name="Stalker J."/>
            <person name="Stange-Thomann N."/>
            <person name="Stavropoulos S."/>
            <person name="Stone C."/>
            <person name="Strader C."/>
            <person name="Tesfaye S."/>
            <person name="Thomson T."/>
            <person name="Thoulutsang Y."/>
            <person name="Thoulutsang D."/>
            <person name="Topham K."/>
            <person name="Topping I."/>
            <person name="Tsamla T."/>
            <person name="Vassiliev H."/>
            <person name="Vo A."/>
            <person name="Wangchuk T."/>
            <person name="Wangdi T."/>
            <person name="Weiand M."/>
            <person name="Wilkinson J."/>
            <person name="Wilson A."/>
            <person name="Yadav S."/>
            <person name="Young G."/>
            <person name="Yu Q."/>
            <person name="Zembek L."/>
            <person name="Zhong D."/>
            <person name="Zimmer A."/>
            <person name="Zwirko Z."/>
            <person name="Jaffe D.B."/>
            <person name="Alvarez P."/>
            <person name="Brockman W."/>
            <person name="Butler J."/>
            <person name="Chin C."/>
            <person name="Gnerre S."/>
            <person name="Grabherr M."/>
            <person name="Kleber M."/>
            <person name="Mauceli E."/>
            <person name="MacCallum I."/>
        </authorList>
    </citation>
    <scope>NUCLEOTIDE SEQUENCE [LARGE SCALE GENOMIC DNA]</scope>
    <source>
        <strain evidence="9">Tai18E2 / Tucson 14021-0261.01</strain>
    </source>
</reference>
<dbReference type="GO" id="GO:0005654">
    <property type="term" value="C:nucleoplasm"/>
    <property type="evidence" value="ECO:0007669"/>
    <property type="project" value="TreeGrafter"/>
</dbReference>
<dbReference type="SUPFAM" id="SSF101238">
    <property type="entry name" value="XPC-binding domain"/>
    <property type="match status" value="1"/>
</dbReference>
<comment type="similarity">
    <text evidence="5">Belongs to the RAD23 family.</text>
</comment>
<dbReference type="InterPro" id="IPR004806">
    <property type="entry name" value="Rad23"/>
</dbReference>
<gene>
    <name evidence="8" type="primary">Dyak\GE23445</name>
    <name evidence="8" type="synonym">dyak_GLEANR_7231</name>
    <name evidence="8" type="synonym">GE23445</name>
    <name evidence="8" type="ORF">Dyak_GE23445</name>
</gene>
<dbReference type="SMART" id="SM00165">
    <property type="entry name" value="UBA"/>
    <property type="match status" value="2"/>
</dbReference>
<dbReference type="AlphaFoldDB" id="B4PL24"/>
<dbReference type="FunFam" id="1.10.8.10:FF:000002">
    <property type="entry name" value="UV excision repair protein RAD23 homolog"/>
    <property type="match status" value="1"/>
</dbReference>
<evidence type="ECO:0000259" key="7">
    <source>
        <dbReference type="PROSITE" id="PS50053"/>
    </source>
</evidence>
<keyword evidence="3 5" id="KW-0234">DNA repair</keyword>
<evidence type="ECO:0000256" key="2">
    <source>
        <dbReference type="ARBA" id="ARBA00022763"/>
    </source>
</evidence>
<dbReference type="GO" id="GO:0005829">
    <property type="term" value="C:cytosol"/>
    <property type="evidence" value="ECO:0007669"/>
    <property type="project" value="TreeGrafter"/>
</dbReference>
<sequence>MSRVGYQIRLRVHQMTLPPHFHISITNYHSKIEFNNIKAMKLSIRMLDQRTITLEMNETEDVRTLKQRLSSLSEVALPPENVQLIYSGRIMEDAMPLSEYRIAEGRIIVLMGKKKVDERPPVEQVSPPSPLAAGPIAMRTQDVTPSIASNEQLVRELMSMGYGEQDVRSALRASFNHPERAIEYLINGIPQEASPQQELAEIPSGQSTEELQHLMADPRLTRMREMIRENPELMQLIMERLAETDPAAFEAVQHDQEGFMSMLSGAAGSAGGASHNPDEGEHFQVALSAEEAAAVERLEALGFERVMAVQAYLACDKDEQLAAEVLFRESEEDRNE</sequence>
<dbReference type="SUPFAM" id="SSF54236">
    <property type="entry name" value="Ubiquitin-like"/>
    <property type="match status" value="1"/>
</dbReference>
<accession>B4PL24</accession>